<evidence type="ECO:0000313" key="2">
    <source>
        <dbReference type="EMBL" id="QPQ94724.1"/>
    </source>
</evidence>
<feature type="compositionally biased region" description="Basic and acidic residues" evidence="1">
    <location>
        <begin position="56"/>
        <end position="66"/>
    </location>
</feature>
<sequence length="81" mass="8754">MSAVPSGHARDRRSRFGLRAVVAIQRRFKRQLVVLLLLLVSGCTASARPAPLADESPERIARDAARRAAAGPVQSVSDYLT</sequence>
<keyword evidence="3" id="KW-0614">Plasmid</keyword>
<evidence type="ECO:0000256" key="1">
    <source>
        <dbReference type="SAM" id="MobiDB-lite"/>
    </source>
</evidence>
<geneLocation type="plasmid" evidence="5 6">
    <name>unnamed1</name>
</geneLocation>
<gene>
    <name evidence="2" type="ORF">I6H06_28605</name>
    <name evidence="3" type="ORF">I6H06_30045</name>
    <name evidence="4" type="ORF">NFI99_12165</name>
</gene>
<reference evidence="4" key="2">
    <citation type="submission" date="2022-06" db="EMBL/GenBank/DDBJ databases">
        <title>Draft genome sequence of Burkholderia glumae strain GR20004 isolated from rice panicle showing bacterial panicle blight.</title>
        <authorList>
            <person name="Choi S.Y."/>
            <person name="Lee Y.H."/>
        </authorList>
    </citation>
    <scope>NUCLEOTIDE SEQUENCE</scope>
    <source>
        <strain evidence="4">GR20004</strain>
        <plasmid evidence="4">unnamed1</plasmid>
    </source>
</reference>
<dbReference type="Proteomes" id="UP001056386">
    <property type="component" value="Plasmid unnamed1"/>
</dbReference>
<evidence type="ECO:0000313" key="3">
    <source>
        <dbReference type="EMBL" id="QPQ94844.1"/>
    </source>
</evidence>
<accession>A0AAP9Y6H7</accession>
<reference evidence="3 5" key="1">
    <citation type="submission" date="2020-12" db="EMBL/GenBank/DDBJ databases">
        <title>FDA dAtabase for Regulatory Grade micrObial Sequences (FDA-ARGOS): Supporting development and validation of Infectious Disease Dx tests.</title>
        <authorList>
            <person name="Minogue T."/>
            <person name="Wolcott M."/>
            <person name="Wasieloski L."/>
            <person name="Aguilar W."/>
            <person name="Moore D."/>
            <person name="Jaissle J."/>
            <person name="Tallon L."/>
            <person name="Sadzewicz L."/>
            <person name="Zhao X."/>
            <person name="Boylan J."/>
            <person name="Ott S."/>
            <person name="Bowen H."/>
            <person name="Vavikolanu K."/>
            <person name="Mehta A."/>
            <person name="Aluvathingal J."/>
            <person name="Nadendla S."/>
            <person name="Yan Y."/>
            <person name="Sichtig H."/>
        </authorList>
    </citation>
    <scope>NUCLEOTIDE SEQUENCE [LARGE SCALE GENOMIC DNA]</scope>
    <source>
        <strain evidence="3 5">FDAARGOS_949</strain>
        <plasmid evidence="2 5">unnamed1</plasmid>
        <plasmid evidence="3 5">unnamed2</plasmid>
    </source>
</reference>
<dbReference type="EMBL" id="CP065603">
    <property type="protein sequence ID" value="QPQ94844.1"/>
    <property type="molecule type" value="Genomic_DNA"/>
</dbReference>
<dbReference type="GeneID" id="45693335"/>
<dbReference type="Proteomes" id="UP000594892">
    <property type="component" value="Plasmid unnamed2"/>
</dbReference>
<dbReference type="Proteomes" id="UP000594892">
    <property type="component" value="Plasmid unnamed1"/>
</dbReference>
<geneLocation type="plasmid" evidence="3 5">
    <name>unnamed2</name>
</geneLocation>
<protein>
    <submittedName>
        <fullName evidence="3">Uncharacterized protein</fullName>
    </submittedName>
</protein>
<name>A0AAP9Y6H7_BURGL</name>
<dbReference type="AlphaFoldDB" id="A0AAP9Y6H7"/>
<dbReference type="EMBL" id="CP065602">
    <property type="protein sequence ID" value="QPQ94724.1"/>
    <property type="molecule type" value="Genomic_DNA"/>
</dbReference>
<evidence type="ECO:0000313" key="6">
    <source>
        <dbReference type="Proteomes" id="UP001056386"/>
    </source>
</evidence>
<keyword evidence="6" id="KW-1185">Reference proteome</keyword>
<dbReference type="EMBL" id="CP099584">
    <property type="protein sequence ID" value="USS44209.1"/>
    <property type="molecule type" value="Genomic_DNA"/>
</dbReference>
<feature type="region of interest" description="Disordered" evidence="1">
    <location>
        <begin position="48"/>
        <end position="81"/>
    </location>
</feature>
<evidence type="ECO:0000313" key="5">
    <source>
        <dbReference type="Proteomes" id="UP000594892"/>
    </source>
</evidence>
<proteinExistence type="predicted"/>
<evidence type="ECO:0000313" key="4">
    <source>
        <dbReference type="EMBL" id="USS44209.1"/>
    </source>
</evidence>
<dbReference type="RefSeq" id="WP_127913916.1">
    <property type="nucleotide sequence ID" value="NZ_CP021076.1"/>
</dbReference>
<organism evidence="3 5">
    <name type="scientific">Burkholderia glumae</name>
    <name type="common">Pseudomonas glumae</name>
    <dbReference type="NCBI Taxonomy" id="337"/>
    <lineage>
        <taxon>Bacteria</taxon>
        <taxon>Pseudomonadati</taxon>
        <taxon>Pseudomonadota</taxon>
        <taxon>Betaproteobacteria</taxon>
        <taxon>Burkholderiales</taxon>
        <taxon>Burkholderiaceae</taxon>
        <taxon>Burkholderia</taxon>
    </lineage>
</organism>